<name>L1NFP7_9BACT</name>
<evidence type="ECO:0000313" key="10">
    <source>
        <dbReference type="Proteomes" id="UP000010433"/>
    </source>
</evidence>
<keyword evidence="4" id="KW-0472">Membrane</keyword>
<dbReference type="Gene3D" id="1.10.3780.10">
    <property type="entry name" value="SusD-like"/>
    <property type="match status" value="1"/>
</dbReference>
<comment type="caution">
    <text evidence="9">The sequence shown here is derived from an EMBL/GenBank/DDBJ whole genome shotgun (WGS) entry which is preliminary data.</text>
</comment>
<dbReference type="CDD" id="cd08977">
    <property type="entry name" value="SusD"/>
    <property type="match status" value="1"/>
</dbReference>
<gene>
    <name evidence="9" type="ORF">HMPREF9151_00929</name>
</gene>
<comment type="subcellular location">
    <subcellularLocation>
        <location evidence="1">Cell outer membrane</location>
    </subcellularLocation>
</comment>
<dbReference type="PATRIC" id="fig|1127699.3.peg.854"/>
<comment type="similarity">
    <text evidence="2">Belongs to the SusD family.</text>
</comment>
<dbReference type="Gene3D" id="1.25.40.390">
    <property type="match status" value="1"/>
</dbReference>
<keyword evidence="10" id="KW-1185">Reference proteome</keyword>
<reference evidence="9 10" key="1">
    <citation type="submission" date="2012-05" db="EMBL/GenBank/DDBJ databases">
        <authorList>
            <person name="Weinstock G."/>
            <person name="Sodergren E."/>
            <person name="Lobos E.A."/>
            <person name="Fulton L."/>
            <person name="Fulton R."/>
            <person name="Courtney L."/>
            <person name="Fronick C."/>
            <person name="O'Laughlin M."/>
            <person name="Godfrey J."/>
            <person name="Wilson R.M."/>
            <person name="Miner T."/>
            <person name="Farmer C."/>
            <person name="Delehaunty K."/>
            <person name="Cordes M."/>
            <person name="Minx P."/>
            <person name="Tomlinson C."/>
            <person name="Chen J."/>
            <person name="Wollam A."/>
            <person name="Pepin K.H."/>
            <person name="Bhonagiri V."/>
            <person name="Zhang X."/>
            <person name="Suruliraj S."/>
            <person name="Warren W."/>
            <person name="Mitreva M."/>
            <person name="Mardis E.R."/>
            <person name="Wilson R.K."/>
        </authorList>
    </citation>
    <scope>NUCLEOTIDE SEQUENCE [LARGE SCALE GENOMIC DNA]</scope>
    <source>
        <strain evidence="9 10">F0055</strain>
    </source>
</reference>
<dbReference type="Pfam" id="PF14322">
    <property type="entry name" value="SusD-like_3"/>
    <property type="match status" value="1"/>
</dbReference>
<feature type="signal peptide" evidence="6">
    <location>
        <begin position="1"/>
        <end position="25"/>
    </location>
</feature>
<dbReference type="Proteomes" id="UP000010433">
    <property type="component" value="Unassembled WGS sequence"/>
</dbReference>
<sequence>MKRYIKNIIPSAVLLLSMGFSSCIGDLDVTPIDPNKNMDLDPEALFNMCYANFALEGVEGSGKANIAADDPGTTGLVRELFNANELTTDEAICAWTDPGVTTMNTNEQGASNAFLAIYYNRLYSGISVCNQYLTVAADVDATRTAEIRFIRALQFYLAMDAFGNIPVPTMISNEKPVQETQAQVYAWLEKELLEIEPLMSQPSVKKSTDAGYGRVDKAAAWMLLSRLYLNAEVYTGTAQWAKAAEYAKKVIDSPYQLYTVATGNYSAYQKLFMGDNGESGASVEAIFPVLQQGNRTAAYGCTTFLTASTHTSDMKSNGLNAAWGGNRARKELIQKFFPNNDAPVGEPADLIAAAKDDRALFWSKDRTLEIETTDQVKDFKKGFSVTKFTNIKSDGSNGTDTGFSDADFFFFRTAEAYLTYAEATARLNGGRATAEGIAYLNRLRTRSHAVNKAGYSLNDILDERAREFYFEGQRRTDLIRFDKFGGETDYLWTWKGGTANGRNFDKRRNIFPLPASDLSVNENLKQNPGYGS</sequence>
<keyword evidence="5" id="KW-0998">Cell outer membrane</keyword>
<keyword evidence="3 6" id="KW-0732">Signal</keyword>
<dbReference type="RefSeq" id="WP_009162145.1">
    <property type="nucleotide sequence ID" value="NZ_KB290984.1"/>
</dbReference>
<accession>L1NFP7</accession>
<dbReference type="OrthoDB" id="5694214at2"/>
<evidence type="ECO:0000259" key="7">
    <source>
        <dbReference type="Pfam" id="PF07980"/>
    </source>
</evidence>
<evidence type="ECO:0000256" key="5">
    <source>
        <dbReference type="ARBA" id="ARBA00023237"/>
    </source>
</evidence>
<evidence type="ECO:0000256" key="1">
    <source>
        <dbReference type="ARBA" id="ARBA00004442"/>
    </source>
</evidence>
<dbReference type="STRING" id="1127699.HMPREF9151_00929"/>
<organism evidence="9 10">
    <name type="scientific">Hoylesella saccharolytica F0055</name>
    <dbReference type="NCBI Taxonomy" id="1127699"/>
    <lineage>
        <taxon>Bacteria</taxon>
        <taxon>Pseudomonadati</taxon>
        <taxon>Bacteroidota</taxon>
        <taxon>Bacteroidia</taxon>
        <taxon>Bacteroidales</taxon>
        <taxon>Prevotellaceae</taxon>
        <taxon>Hoylesella</taxon>
    </lineage>
</organism>
<dbReference type="InterPro" id="IPR011990">
    <property type="entry name" value="TPR-like_helical_dom_sf"/>
</dbReference>
<evidence type="ECO:0000256" key="3">
    <source>
        <dbReference type="ARBA" id="ARBA00022729"/>
    </source>
</evidence>
<dbReference type="SUPFAM" id="SSF48452">
    <property type="entry name" value="TPR-like"/>
    <property type="match status" value="1"/>
</dbReference>
<proteinExistence type="inferred from homology"/>
<dbReference type="AlphaFoldDB" id="L1NFP7"/>
<evidence type="ECO:0000259" key="8">
    <source>
        <dbReference type="Pfam" id="PF14322"/>
    </source>
</evidence>
<dbReference type="HOGENOM" id="CLU_015553_1_2_10"/>
<protein>
    <submittedName>
        <fullName evidence="9">SusD family protein</fullName>
    </submittedName>
</protein>
<evidence type="ECO:0000256" key="6">
    <source>
        <dbReference type="SAM" id="SignalP"/>
    </source>
</evidence>
<dbReference type="Gene3D" id="1.25.40.10">
    <property type="entry name" value="Tetratricopeptide repeat domain"/>
    <property type="match status" value="1"/>
</dbReference>
<evidence type="ECO:0000256" key="4">
    <source>
        <dbReference type="ARBA" id="ARBA00023136"/>
    </source>
</evidence>
<dbReference type="InterPro" id="IPR033985">
    <property type="entry name" value="SusD-like_N"/>
</dbReference>
<dbReference type="GO" id="GO:0009279">
    <property type="term" value="C:cell outer membrane"/>
    <property type="evidence" value="ECO:0007669"/>
    <property type="project" value="UniProtKB-SubCell"/>
</dbReference>
<dbReference type="InterPro" id="IPR012944">
    <property type="entry name" value="SusD_RagB_dom"/>
</dbReference>
<dbReference type="EMBL" id="AMEP01000061">
    <property type="protein sequence ID" value="EKY02037.1"/>
    <property type="molecule type" value="Genomic_DNA"/>
</dbReference>
<feature type="domain" description="RagB/SusD" evidence="7">
    <location>
        <begin position="380"/>
        <end position="530"/>
    </location>
</feature>
<evidence type="ECO:0000256" key="2">
    <source>
        <dbReference type="ARBA" id="ARBA00006275"/>
    </source>
</evidence>
<feature type="chain" id="PRO_5003955094" evidence="6">
    <location>
        <begin position="26"/>
        <end position="532"/>
    </location>
</feature>
<evidence type="ECO:0000313" key="9">
    <source>
        <dbReference type="EMBL" id="EKY02037.1"/>
    </source>
</evidence>
<dbReference type="Pfam" id="PF07980">
    <property type="entry name" value="SusD_RagB"/>
    <property type="match status" value="1"/>
</dbReference>
<feature type="domain" description="SusD-like N-terminal" evidence="8">
    <location>
        <begin position="94"/>
        <end position="229"/>
    </location>
</feature>
<dbReference type="PROSITE" id="PS51257">
    <property type="entry name" value="PROKAR_LIPOPROTEIN"/>
    <property type="match status" value="1"/>
</dbReference>